<evidence type="ECO:0000313" key="1">
    <source>
        <dbReference type="EMBL" id="QHT10389.1"/>
    </source>
</evidence>
<organism evidence="1">
    <name type="scientific">viral metagenome</name>
    <dbReference type="NCBI Taxonomy" id="1070528"/>
    <lineage>
        <taxon>unclassified sequences</taxon>
        <taxon>metagenomes</taxon>
        <taxon>organismal metagenomes</taxon>
    </lineage>
</organism>
<accession>A0A6C0D3B4</accession>
<dbReference type="AlphaFoldDB" id="A0A6C0D3B4"/>
<dbReference type="EMBL" id="MN739520">
    <property type="protein sequence ID" value="QHT10389.1"/>
    <property type="molecule type" value="Genomic_DNA"/>
</dbReference>
<protein>
    <submittedName>
        <fullName evidence="1">Uncharacterized protein</fullName>
    </submittedName>
</protein>
<proteinExistence type="predicted"/>
<name>A0A6C0D3B4_9ZZZZ</name>
<sequence length="467" mass="51251">MKLLFIYLAVILAIAFYVWINILKEGVIGTQQPDVNLSAMANEQAAIQYLINKKNTGIGSATTTDEDTKLLTSDAISSGITSIDRYQDPECNTGHHIYCIDGQIGCEDIFGSKFDGELHTDTKLAYESGNTFKNTCGSFINKTNLYDYTTKIGTDITNTKGVYFDLSNCSSDKPWRAGGNNDIPKQGCFVSELDADNAWYSYINNILNKNATYSKNDHVYVLSSFLRSSPQLLDKGILSILSAIDQAKGDSSSSNKSYTTINGQKYYYGTIEAVTGDTYTVSLSNAPKASMNPGPSMNLENIPKSALLKDSLYNQKTNDYYSNLTTGKYKRPVCKSGRFTSCMAKPPFSMKNGKYVPASDPLTLDASYNKYRSQSQIDLLAKTPFSDAPVNPSGIIDKSSILEYNHFLPQTSETPFIKCIANNGTNLGDPLCCNQPGKLTDTKYVCPQEVPTCVGYSATDNVFGYCN</sequence>
<reference evidence="1" key="1">
    <citation type="journal article" date="2020" name="Nature">
        <title>Giant virus diversity and host interactions through global metagenomics.</title>
        <authorList>
            <person name="Schulz F."/>
            <person name="Roux S."/>
            <person name="Paez-Espino D."/>
            <person name="Jungbluth S."/>
            <person name="Walsh D.A."/>
            <person name="Denef V.J."/>
            <person name="McMahon K.D."/>
            <person name="Konstantinidis K.T."/>
            <person name="Eloe-Fadrosh E.A."/>
            <person name="Kyrpides N.C."/>
            <person name="Woyke T."/>
        </authorList>
    </citation>
    <scope>NUCLEOTIDE SEQUENCE</scope>
    <source>
        <strain evidence="1">GVMAG-M-3300023174-107</strain>
    </source>
</reference>